<sequence length="98" mass="11344">MGSPERCCSSINSELLSRKMNTSKTVLVGLLMACLLSLPRTDAAAFRQQDHRAADEAEYEALLQEYLDHLRYLKEHIDRYQADYPLNKRAQFLRLGRK</sequence>
<evidence type="ECO:0000313" key="1">
    <source>
        <dbReference type="WBParaSite" id="MCU_001388-RA"/>
    </source>
</evidence>
<protein>
    <submittedName>
        <fullName evidence="1">Neuropeptide F</fullName>
    </submittedName>
</protein>
<dbReference type="WBParaSite" id="MCU_001388-RA">
    <property type="protein sequence ID" value="MCU_001388-RA"/>
    <property type="gene ID" value="MCU_001388"/>
</dbReference>
<dbReference type="AlphaFoldDB" id="A0A5K3EL11"/>
<name>A0A5K3EL11_MESCO</name>
<proteinExistence type="predicted"/>
<accession>A0A5K3EL11</accession>
<organism evidence="1">
    <name type="scientific">Mesocestoides corti</name>
    <name type="common">Flatworm</name>
    <dbReference type="NCBI Taxonomy" id="53468"/>
    <lineage>
        <taxon>Eukaryota</taxon>
        <taxon>Metazoa</taxon>
        <taxon>Spiralia</taxon>
        <taxon>Lophotrochozoa</taxon>
        <taxon>Platyhelminthes</taxon>
        <taxon>Cestoda</taxon>
        <taxon>Eucestoda</taxon>
        <taxon>Cyclophyllidea</taxon>
        <taxon>Mesocestoididae</taxon>
        <taxon>Mesocestoides</taxon>
    </lineage>
</organism>
<reference evidence="1" key="1">
    <citation type="submission" date="2019-11" db="UniProtKB">
        <authorList>
            <consortium name="WormBaseParasite"/>
        </authorList>
    </citation>
    <scope>IDENTIFICATION</scope>
</reference>